<feature type="transmembrane region" description="Helical" evidence="2">
    <location>
        <begin position="179"/>
        <end position="199"/>
    </location>
</feature>
<evidence type="ECO:0000313" key="4">
    <source>
        <dbReference type="Proteomes" id="UP000257109"/>
    </source>
</evidence>
<evidence type="ECO:0000256" key="1">
    <source>
        <dbReference type="SAM" id="MobiDB-lite"/>
    </source>
</evidence>
<organism evidence="3 4">
    <name type="scientific">Mucuna pruriens</name>
    <name type="common">Velvet bean</name>
    <name type="synonym">Dolichos pruriens</name>
    <dbReference type="NCBI Taxonomy" id="157652"/>
    <lineage>
        <taxon>Eukaryota</taxon>
        <taxon>Viridiplantae</taxon>
        <taxon>Streptophyta</taxon>
        <taxon>Embryophyta</taxon>
        <taxon>Tracheophyta</taxon>
        <taxon>Spermatophyta</taxon>
        <taxon>Magnoliopsida</taxon>
        <taxon>eudicotyledons</taxon>
        <taxon>Gunneridae</taxon>
        <taxon>Pentapetalae</taxon>
        <taxon>rosids</taxon>
        <taxon>fabids</taxon>
        <taxon>Fabales</taxon>
        <taxon>Fabaceae</taxon>
        <taxon>Papilionoideae</taxon>
        <taxon>50 kb inversion clade</taxon>
        <taxon>NPAAA clade</taxon>
        <taxon>indigoferoid/millettioid clade</taxon>
        <taxon>Phaseoleae</taxon>
        <taxon>Mucuna</taxon>
    </lineage>
</organism>
<dbReference type="AlphaFoldDB" id="A0A371FL55"/>
<dbReference type="EMBL" id="QJKJ01008656">
    <property type="protein sequence ID" value="RDX79058.1"/>
    <property type="molecule type" value="Genomic_DNA"/>
</dbReference>
<feature type="non-terminal residue" evidence="3">
    <location>
        <position position="296"/>
    </location>
</feature>
<keyword evidence="2" id="KW-0812">Transmembrane</keyword>
<keyword evidence="2" id="KW-1133">Transmembrane helix</keyword>
<feature type="region of interest" description="Disordered" evidence="1">
    <location>
        <begin position="27"/>
        <end position="83"/>
    </location>
</feature>
<evidence type="ECO:0000256" key="2">
    <source>
        <dbReference type="SAM" id="Phobius"/>
    </source>
</evidence>
<keyword evidence="2" id="KW-0472">Membrane</keyword>
<proteinExistence type="predicted"/>
<comment type="caution">
    <text evidence="3">The sequence shown here is derived from an EMBL/GenBank/DDBJ whole genome shotgun (WGS) entry which is preliminary data.</text>
</comment>
<evidence type="ECO:0000313" key="3">
    <source>
        <dbReference type="EMBL" id="RDX79058.1"/>
    </source>
</evidence>
<feature type="compositionally biased region" description="Basic and acidic residues" evidence="1">
    <location>
        <begin position="66"/>
        <end position="83"/>
    </location>
</feature>
<sequence>SFKGDRAKDSNIYCFAKGKWTVREGPVAYQDGPKAQKAPQERGMGEGSPKVDVMDKRSGNAVRSTLKSDVKAEKGKESPRKIDEKFNAKEVERTHRQLKSKEEKIKHDLKATPLPAIHRGQKVSKSHPEKSVKTCVLQLKSGDCGKVTEHQCNLAILGMLRLRNGGSPLKGKNQDKTRLNSSVGVSIVLIVSIAVAAAAPAQAAIAVKSNPFSFRTDYFFNHKVKQCGFSIGALDIRELPQRSQVESLSIASCSSCIHSVSCLKHCFKKFHKESFAFKLLTPQFNGLQRFLDFLNL</sequence>
<protein>
    <submittedName>
        <fullName evidence="3">Uncharacterized protein</fullName>
    </submittedName>
</protein>
<accession>A0A371FL55</accession>
<feature type="non-terminal residue" evidence="3">
    <location>
        <position position="1"/>
    </location>
</feature>
<reference evidence="3" key="1">
    <citation type="submission" date="2018-05" db="EMBL/GenBank/DDBJ databases">
        <title>Draft genome of Mucuna pruriens seed.</title>
        <authorList>
            <person name="Nnadi N.E."/>
            <person name="Vos R."/>
            <person name="Hasami M.H."/>
            <person name="Devisetty U.K."/>
            <person name="Aguiy J.C."/>
        </authorList>
    </citation>
    <scope>NUCLEOTIDE SEQUENCE [LARGE SCALE GENOMIC DNA]</scope>
    <source>
        <strain evidence="3">JCA_2017</strain>
    </source>
</reference>
<keyword evidence="4" id="KW-1185">Reference proteome</keyword>
<gene>
    <name evidence="3" type="ORF">CR513_40564</name>
</gene>
<name>A0A371FL55_MUCPR</name>
<dbReference type="Proteomes" id="UP000257109">
    <property type="component" value="Unassembled WGS sequence"/>
</dbReference>